<keyword evidence="2" id="KW-0813">Transport</keyword>
<dbReference type="InterPro" id="IPR038495">
    <property type="entry name" value="ATPase_E_C"/>
</dbReference>
<dbReference type="AlphaFoldDB" id="A0A3M7FFG5"/>
<dbReference type="GO" id="GO:0033178">
    <property type="term" value="C:proton-transporting two-sector ATPase complex, catalytic domain"/>
    <property type="evidence" value="ECO:0007669"/>
    <property type="project" value="InterPro"/>
</dbReference>
<dbReference type="PANTHER" id="PTHR45715">
    <property type="entry name" value="ATPASE H+-TRANSPORTING V1 SUBUNIT E1A-RELATED"/>
    <property type="match status" value="1"/>
</dbReference>
<dbReference type="HAMAP" id="MF_00311">
    <property type="entry name" value="ATP_synth_E_arch"/>
    <property type="match status" value="1"/>
</dbReference>
<dbReference type="Gene3D" id="6.10.250.1620">
    <property type="match status" value="1"/>
</dbReference>
<comment type="similarity">
    <text evidence="1">Belongs to the V-ATPase E subunit family.</text>
</comment>
<evidence type="ECO:0000313" key="6">
    <source>
        <dbReference type="Proteomes" id="UP000281468"/>
    </source>
</evidence>
<dbReference type="Pfam" id="PF01991">
    <property type="entry name" value="vATP-synt_E"/>
    <property type="match status" value="1"/>
</dbReference>
<dbReference type="VEuPathDB" id="FungiDB:BTJ68_08873"/>
<feature type="compositionally biased region" description="Low complexity" evidence="4">
    <location>
        <begin position="17"/>
        <end position="26"/>
    </location>
</feature>
<proteinExistence type="inferred from homology"/>
<dbReference type="SUPFAM" id="SSF160527">
    <property type="entry name" value="V-type ATPase subunit E-like"/>
    <property type="match status" value="1"/>
</dbReference>
<name>A0A3M7FFG5_HORWE</name>
<comment type="caution">
    <text evidence="5">The sequence shown here is derived from an EMBL/GenBank/DDBJ whole genome shotgun (WGS) entry which is preliminary data.</text>
</comment>
<dbReference type="InterPro" id="IPR002842">
    <property type="entry name" value="ATPase_V1_Esu"/>
</dbReference>
<evidence type="ECO:0000256" key="2">
    <source>
        <dbReference type="ARBA" id="ARBA00022448"/>
    </source>
</evidence>
<dbReference type="Proteomes" id="UP000281468">
    <property type="component" value="Unassembled WGS sequence"/>
</dbReference>
<keyword evidence="3" id="KW-0406">Ion transport</keyword>
<dbReference type="EMBL" id="QWIQ01000432">
    <property type="protein sequence ID" value="RMY87638.1"/>
    <property type="molecule type" value="Genomic_DNA"/>
</dbReference>
<protein>
    <submittedName>
        <fullName evidence="5">Uncharacterized protein</fullName>
    </submittedName>
</protein>
<evidence type="ECO:0000313" key="5">
    <source>
        <dbReference type="EMBL" id="RMY87638.1"/>
    </source>
</evidence>
<dbReference type="Gene3D" id="3.30.2320.30">
    <property type="entry name" value="ATP synthase, E subunit, C-terminal"/>
    <property type="match status" value="1"/>
</dbReference>
<evidence type="ECO:0000256" key="3">
    <source>
        <dbReference type="ARBA" id="ARBA00023065"/>
    </source>
</evidence>
<reference evidence="5 6" key="1">
    <citation type="journal article" date="2018" name="BMC Genomics">
        <title>Genomic evidence for intraspecific hybridization in a clonal and extremely halotolerant yeast.</title>
        <authorList>
            <person name="Gostincar C."/>
            <person name="Stajich J.E."/>
            <person name="Zupancic J."/>
            <person name="Zalar P."/>
            <person name="Gunde-Cimerman N."/>
        </authorList>
    </citation>
    <scope>NUCLEOTIDE SEQUENCE [LARGE SCALE GENOMIC DNA]</scope>
    <source>
        <strain evidence="5 6">EXF-171</strain>
    </source>
</reference>
<feature type="region of interest" description="Disordered" evidence="4">
    <location>
        <begin position="1"/>
        <end position="26"/>
    </location>
</feature>
<dbReference type="GO" id="GO:0046961">
    <property type="term" value="F:proton-transporting ATPase activity, rotational mechanism"/>
    <property type="evidence" value="ECO:0007669"/>
    <property type="project" value="InterPro"/>
</dbReference>
<sequence length="277" mass="31210">MKPGTGAGRELIRHQVPASTSPASPARAADCVCFDCYIRHRPPTATMSTPHAMSDDQVATELRKMTAFIRQEALEKAREIHLKADEEFSIEKSKLVRSETARIDGEYEKKFKQAGMSQQITKSTLANKMRLRVLSAKQEMLDGLFEKAQKELSNKGSKDQKKYQDILKGLILEGMYALNEKKVLLRCRKKDNDLVKKAADAAKEEYKKTMNMEVEIAIDEQNKLPEGSAGGLTIINSTGKIDITNTYEERLKLLETDALPAVRTILFGENQNRKFKN</sequence>
<accession>A0A3M7FFG5</accession>
<organism evidence="5 6">
    <name type="scientific">Hortaea werneckii</name>
    <name type="common">Black yeast</name>
    <name type="synonym">Cladosporium werneckii</name>
    <dbReference type="NCBI Taxonomy" id="91943"/>
    <lineage>
        <taxon>Eukaryota</taxon>
        <taxon>Fungi</taxon>
        <taxon>Dikarya</taxon>
        <taxon>Ascomycota</taxon>
        <taxon>Pezizomycotina</taxon>
        <taxon>Dothideomycetes</taxon>
        <taxon>Dothideomycetidae</taxon>
        <taxon>Mycosphaerellales</taxon>
        <taxon>Teratosphaeriaceae</taxon>
        <taxon>Hortaea</taxon>
    </lineage>
</organism>
<evidence type="ECO:0000256" key="1">
    <source>
        <dbReference type="ARBA" id="ARBA00005901"/>
    </source>
</evidence>
<gene>
    <name evidence="5" type="ORF">D0862_10642</name>
</gene>
<evidence type="ECO:0000256" key="4">
    <source>
        <dbReference type="SAM" id="MobiDB-lite"/>
    </source>
</evidence>